<evidence type="ECO:0000313" key="4">
    <source>
        <dbReference type="Proteomes" id="UP000001781"/>
    </source>
</evidence>
<reference evidence="2 3" key="3">
    <citation type="submission" date="1999-08" db="EMBL/GenBank/DDBJ databases">
        <title>Analysis of the sequence, cos site and structural proteins of the Lactococcus lactis temperate bacteriophage BK5-T.</title>
        <authorList>
            <person name="Mahanivong C."/>
            <person name="Boyce J.D."/>
            <person name="Davidson B.E."/>
            <person name="Hillier A.J."/>
        </authorList>
    </citation>
    <scope>NUCLEOTIDE SEQUENCE [LARGE SCALE GENOMIC DNA]</scope>
</reference>
<dbReference type="RefSeq" id="NP_116515.1">
    <property type="nucleotide sequence ID" value="NC_002796.1"/>
</dbReference>
<dbReference type="EMBL" id="AJ245616">
    <property type="protein sequence ID" value="CAC80164.1"/>
    <property type="molecule type" value="mRNA"/>
</dbReference>
<proteinExistence type="evidence at transcript level"/>
<evidence type="ECO:0000313" key="3">
    <source>
        <dbReference type="Proteomes" id="UP000001720"/>
    </source>
</evidence>
<dbReference type="RefSeq" id="YP_010133243.1">
    <property type="nucleotide sequence ID" value="NC_056724.1"/>
</dbReference>
<evidence type="ECO:0000313" key="1">
    <source>
        <dbReference type="EMBL" id="AAK56821.1"/>
    </source>
</evidence>
<name>Q94M98_9CAUD</name>
<dbReference type="KEGG" id="vg:65974460"/>
<evidence type="ECO:0000313" key="2">
    <source>
        <dbReference type="EMBL" id="CAC80164.1"/>
    </source>
</evidence>
<keyword evidence="3" id="KW-1185">Reference proteome</keyword>
<sequence length="69" mass="8118">MVTTVMTAFQAKMVLVSKLRLLHTQDQQVERHHRIMVGLPQFRQLQKVIICGLRLFGLIRITHLKRVIQ</sequence>
<dbReference type="EMBL" id="AF176025">
    <property type="protein sequence ID" value="AAK56821.1"/>
    <property type="molecule type" value="Genomic_DNA"/>
</dbReference>
<accession>Q94M98</accession>
<protein>
    <submittedName>
        <fullName evidence="2">Uncharacterized protein (Hypothetical protein)</fullName>
    </submittedName>
</protein>
<reference evidence="1 4" key="4">
    <citation type="journal article" date="2001" name="Virology">
        <title>Comparative genomics of lactococcal phages: insight from the complete genome sequence of Lactococcus lactis phage BK5-T.</title>
        <authorList>
            <person name="Desiere F."/>
            <person name="Mahanivong C."/>
            <person name="Hillier A.J."/>
            <person name="Chandry P.S."/>
            <person name="Davidson B.E."/>
            <person name="Brussow H."/>
        </authorList>
    </citation>
    <scope>NUCLEOTIDE SEQUENCE</scope>
</reference>
<dbReference type="Proteomes" id="UP000001720">
    <property type="component" value="Segment"/>
</dbReference>
<dbReference type="GeneID" id="65974460"/>
<reference evidence="4" key="1">
    <citation type="journal article" date="1990" name="Appl. Environ. Microbiol.">
        <title>Molecular characterization of promoters of the Lactococcus lactis subsp. cremoris temperate bacteriophage BK5-T and identification of a phage gene implicated in the regulation of promoter activity.</title>
        <authorList>
            <person name="Lakshmidevi G."/>
            <person name="Davidson B.E."/>
            <person name="Hillier A.J."/>
        </authorList>
    </citation>
    <scope>NUCLEOTIDE SEQUENCE [LARGE SCALE GENOMIC DNA]</scope>
</reference>
<dbReference type="GeneID" id="921312"/>
<dbReference type="Proteomes" id="UP000001781">
    <property type="component" value="Genome"/>
</dbReference>
<reference evidence="1 4" key="2">
    <citation type="journal article" date="1995" name="Appl. Environ. Microbiol.">
        <title>Sequence analysis of the Lactococcus lactis temperate bacteriophage BK5-T and demonstration that the phage DNA has cohesive ends.</title>
        <authorList>
            <person name="Boyce J.D."/>
            <person name="Davidson B.E."/>
            <person name="Hillier A.J."/>
        </authorList>
    </citation>
    <scope>NUCLEOTIDE SEQUENCE [LARGE SCALE GENOMIC DNA]</scope>
</reference>
<dbReference type="KEGG" id="vg:921312"/>
<organism evidence="1 4">
    <name type="scientific">Lactococcus phage BK5-T</name>
    <dbReference type="NCBI Taxonomy" id="31754"/>
    <lineage>
        <taxon>Viruses</taxon>
        <taxon>Duplodnaviria</taxon>
        <taxon>Heunggongvirae</taxon>
        <taxon>Uroviricota</taxon>
        <taxon>Caudoviricetes</taxon>
        <taxon>Sandinevirus</taxon>
        <taxon>Sandinevirus BK5T</taxon>
    </lineage>
</organism>